<protein>
    <recommendedName>
        <fullName evidence="10">Cysteine/serine-rich nuclear protein N-terminal domain-containing protein</fullName>
    </recommendedName>
</protein>
<evidence type="ECO:0000256" key="8">
    <source>
        <dbReference type="ARBA" id="ARBA00023242"/>
    </source>
</evidence>
<feature type="region of interest" description="Disordered" evidence="9">
    <location>
        <begin position="1"/>
        <end position="26"/>
    </location>
</feature>
<organism evidence="11 12">
    <name type="scientific">Ceutorhynchus assimilis</name>
    <name type="common">cabbage seed weevil</name>
    <dbReference type="NCBI Taxonomy" id="467358"/>
    <lineage>
        <taxon>Eukaryota</taxon>
        <taxon>Metazoa</taxon>
        <taxon>Ecdysozoa</taxon>
        <taxon>Arthropoda</taxon>
        <taxon>Hexapoda</taxon>
        <taxon>Insecta</taxon>
        <taxon>Pterygota</taxon>
        <taxon>Neoptera</taxon>
        <taxon>Endopterygota</taxon>
        <taxon>Coleoptera</taxon>
        <taxon>Polyphaga</taxon>
        <taxon>Cucujiformia</taxon>
        <taxon>Curculionidae</taxon>
        <taxon>Ceutorhynchinae</taxon>
        <taxon>Ceutorhynchus</taxon>
    </lineage>
</organism>
<accession>A0A9N9M9B3</accession>
<evidence type="ECO:0000256" key="6">
    <source>
        <dbReference type="ARBA" id="ARBA00023159"/>
    </source>
</evidence>
<keyword evidence="5" id="KW-0238">DNA-binding</keyword>
<dbReference type="GO" id="GO:0000981">
    <property type="term" value="F:DNA-binding transcription factor activity, RNA polymerase II-specific"/>
    <property type="evidence" value="ECO:0007669"/>
    <property type="project" value="TreeGrafter"/>
</dbReference>
<dbReference type="GO" id="GO:0005634">
    <property type="term" value="C:nucleus"/>
    <property type="evidence" value="ECO:0007669"/>
    <property type="project" value="UniProtKB-SubCell"/>
</dbReference>
<dbReference type="AlphaFoldDB" id="A0A9N9M9B3"/>
<evidence type="ECO:0000256" key="1">
    <source>
        <dbReference type="ARBA" id="ARBA00004123"/>
    </source>
</evidence>
<evidence type="ECO:0000256" key="4">
    <source>
        <dbReference type="ARBA" id="ARBA00023015"/>
    </source>
</evidence>
<sequence length="209" mass="23148">MSGTKDDSPLPGCSEQHSQDNRQTSAVAEAIEQIPKKKKRVGFNSVTVYYFDREQGSTCIPSNGGCTLGMSAHHSEAVMFSIDEHAIESYRLDGTQQSKNAKTYKPYEVKQRRSILKMAGVQVNPGEEVECNSIRDSRDNCGCDCQDFCDPDTCSCIQSGINCQVDYPNFPCSCSKENCQNPAGRLESDHDDIRAQVCHTLKGMKKNDN</sequence>
<dbReference type="OrthoDB" id="5946974at2759"/>
<gene>
    <name evidence="11" type="ORF">CEUTPL_LOCUS770</name>
</gene>
<dbReference type="GO" id="GO:0006915">
    <property type="term" value="P:apoptotic process"/>
    <property type="evidence" value="ECO:0007669"/>
    <property type="project" value="UniProtKB-KW"/>
</dbReference>
<comment type="similarity">
    <text evidence="2">Belongs to the AXUD1 family.</text>
</comment>
<evidence type="ECO:0000259" key="10">
    <source>
        <dbReference type="Pfam" id="PF16019"/>
    </source>
</evidence>
<dbReference type="EMBL" id="OU892277">
    <property type="protein sequence ID" value="CAG9760034.1"/>
    <property type="molecule type" value="Genomic_DNA"/>
</dbReference>
<comment type="subcellular location">
    <subcellularLocation>
        <location evidence="1">Nucleus</location>
    </subcellularLocation>
</comment>
<feature type="domain" description="Cysteine/serine-rich nuclear protein N-terminal" evidence="10">
    <location>
        <begin position="96"/>
        <end position="205"/>
    </location>
</feature>
<reference evidence="11" key="1">
    <citation type="submission" date="2022-01" db="EMBL/GenBank/DDBJ databases">
        <authorList>
            <person name="King R."/>
        </authorList>
    </citation>
    <scope>NUCLEOTIDE SEQUENCE</scope>
</reference>
<name>A0A9N9M9B3_9CUCU</name>
<keyword evidence="6" id="KW-0010">Activator</keyword>
<evidence type="ECO:0000256" key="3">
    <source>
        <dbReference type="ARBA" id="ARBA00022703"/>
    </source>
</evidence>
<dbReference type="Pfam" id="PF16019">
    <property type="entry name" value="CSRNP_N"/>
    <property type="match status" value="1"/>
</dbReference>
<dbReference type="PRINTS" id="PR02031">
    <property type="entry name" value="CYSSERRICHNP"/>
</dbReference>
<dbReference type="Proteomes" id="UP001152799">
    <property type="component" value="Chromosome 1"/>
</dbReference>
<keyword evidence="8" id="KW-0539">Nucleus</keyword>
<keyword evidence="12" id="KW-1185">Reference proteome</keyword>
<keyword evidence="4" id="KW-0805">Transcription regulation</keyword>
<dbReference type="PANTHER" id="PTHR13580">
    <property type="entry name" value="TGF-BETA INDUCED APOPTOSIS PROTEIN"/>
    <property type="match status" value="1"/>
</dbReference>
<evidence type="ECO:0000256" key="5">
    <source>
        <dbReference type="ARBA" id="ARBA00023125"/>
    </source>
</evidence>
<proteinExistence type="inferred from homology"/>
<dbReference type="GO" id="GO:0043565">
    <property type="term" value="F:sequence-specific DNA binding"/>
    <property type="evidence" value="ECO:0007669"/>
    <property type="project" value="TreeGrafter"/>
</dbReference>
<keyword evidence="7" id="KW-0804">Transcription</keyword>
<evidence type="ECO:0000256" key="2">
    <source>
        <dbReference type="ARBA" id="ARBA00008548"/>
    </source>
</evidence>
<evidence type="ECO:0000313" key="12">
    <source>
        <dbReference type="Proteomes" id="UP001152799"/>
    </source>
</evidence>
<evidence type="ECO:0000256" key="7">
    <source>
        <dbReference type="ARBA" id="ARBA00023163"/>
    </source>
</evidence>
<dbReference type="InterPro" id="IPR023260">
    <property type="entry name" value="Cys/Ser-rich_nuc_prot"/>
</dbReference>
<evidence type="ECO:0000313" key="11">
    <source>
        <dbReference type="EMBL" id="CAG9760034.1"/>
    </source>
</evidence>
<keyword evidence="3" id="KW-0053">Apoptosis</keyword>
<dbReference type="PANTHER" id="PTHR13580:SF9">
    <property type="entry name" value="AXIN1 UP-REGULATED 1, ISOFORM A"/>
    <property type="match status" value="1"/>
</dbReference>
<dbReference type="InterPro" id="IPR031972">
    <property type="entry name" value="CSRNP_N"/>
</dbReference>
<evidence type="ECO:0000256" key="9">
    <source>
        <dbReference type="SAM" id="MobiDB-lite"/>
    </source>
</evidence>